<reference evidence="2 3" key="1">
    <citation type="submission" date="2018-11" db="EMBL/GenBank/DDBJ databases">
        <authorList>
            <consortium name="Pathogen Informatics"/>
        </authorList>
    </citation>
    <scope>NUCLEOTIDE SEQUENCE [LARGE SCALE GENOMIC DNA]</scope>
</reference>
<accession>A0A3P6RX25</accession>
<feature type="region of interest" description="Disordered" evidence="1">
    <location>
        <begin position="329"/>
        <end position="367"/>
    </location>
</feature>
<feature type="region of interest" description="Disordered" evidence="1">
    <location>
        <begin position="20"/>
        <end position="43"/>
    </location>
</feature>
<dbReference type="AlphaFoldDB" id="A0A3P6RX25"/>
<feature type="compositionally biased region" description="Low complexity" evidence="1">
    <location>
        <begin position="280"/>
        <end position="315"/>
    </location>
</feature>
<feature type="region of interest" description="Disordered" evidence="1">
    <location>
        <begin position="278"/>
        <end position="315"/>
    </location>
</feature>
<gene>
    <name evidence="2" type="ORF">CGOC_LOCUS1150</name>
</gene>
<feature type="compositionally biased region" description="Basic and acidic residues" evidence="1">
    <location>
        <begin position="335"/>
        <end position="348"/>
    </location>
</feature>
<name>A0A3P6RX25_CYLGO</name>
<proteinExistence type="predicted"/>
<feature type="region of interest" description="Disordered" evidence="1">
    <location>
        <begin position="147"/>
        <end position="214"/>
    </location>
</feature>
<dbReference type="Proteomes" id="UP000271889">
    <property type="component" value="Unassembled WGS sequence"/>
</dbReference>
<evidence type="ECO:0000256" key="1">
    <source>
        <dbReference type="SAM" id="MobiDB-lite"/>
    </source>
</evidence>
<feature type="compositionally biased region" description="Low complexity" evidence="1">
    <location>
        <begin position="192"/>
        <end position="206"/>
    </location>
</feature>
<feature type="compositionally biased region" description="Low complexity" evidence="1">
    <location>
        <begin position="164"/>
        <end position="184"/>
    </location>
</feature>
<feature type="compositionally biased region" description="Low complexity" evidence="1">
    <location>
        <begin position="30"/>
        <end position="39"/>
    </location>
</feature>
<keyword evidence="3" id="KW-1185">Reference proteome</keyword>
<protein>
    <submittedName>
        <fullName evidence="2">Uncharacterized protein</fullName>
    </submittedName>
</protein>
<evidence type="ECO:0000313" key="3">
    <source>
        <dbReference type="Proteomes" id="UP000271889"/>
    </source>
</evidence>
<feature type="compositionally biased region" description="Low complexity" evidence="1">
    <location>
        <begin position="349"/>
        <end position="364"/>
    </location>
</feature>
<organism evidence="2 3">
    <name type="scientific">Cylicostephanus goldi</name>
    <name type="common">Nematode worm</name>
    <dbReference type="NCBI Taxonomy" id="71465"/>
    <lineage>
        <taxon>Eukaryota</taxon>
        <taxon>Metazoa</taxon>
        <taxon>Ecdysozoa</taxon>
        <taxon>Nematoda</taxon>
        <taxon>Chromadorea</taxon>
        <taxon>Rhabditida</taxon>
        <taxon>Rhabditina</taxon>
        <taxon>Rhabditomorpha</taxon>
        <taxon>Strongyloidea</taxon>
        <taxon>Strongylidae</taxon>
        <taxon>Cylicostephanus</taxon>
    </lineage>
</organism>
<dbReference type="OrthoDB" id="5873478at2759"/>
<dbReference type="EMBL" id="UYRV01002004">
    <property type="protein sequence ID" value="VDK47911.1"/>
    <property type="molecule type" value="Genomic_DNA"/>
</dbReference>
<sequence>MTTTPHVKDSQQFTVVFNPASAEAIEEESTTSIPTSSDDPLTEKTNLESQLLSILNDTVKEHEKSWDKIAEAKKSMEKIVKERDFVVETTSKKFATSQEDDETTIENGSINSVEAVAEAALRNALKERDDKTEEFVEHSKAFAATLLSDEKKSADETDADPEITSPATATEFTSTTTEESSAVNEENEETTTEALETTTGVVTPQVPVLPPPSILSTDEAAEVSEVLSLIEADERAENADGGPSSDEIRRLREHTRAKIMSFLQRRVEKLTAELDKTTESRVTTSTTVPPTTEVTEATTSTTVPSTTEEVTEPTTNATTVTTTITTTTMIDTTEETEKSTESKEDSTTTKELTTSSTKATSTTEGKSEEVAMVAFKQIPEAEEEDPNDVCWGMELYHINFVRAYLEYILSAAEELETTTTTTAVPKSGTTVYNLHASANAQADPKLANVITPIAGILDNIGPIIAPLIRSRLAAAKREYELTSPAEEIYFNTRQVKTR</sequence>
<evidence type="ECO:0000313" key="2">
    <source>
        <dbReference type="EMBL" id="VDK47911.1"/>
    </source>
</evidence>